<evidence type="ECO:0000313" key="1">
    <source>
        <dbReference type="EMBL" id="KAJ3665129.1"/>
    </source>
</evidence>
<keyword evidence="2" id="KW-1185">Reference proteome</keyword>
<reference evidence="1" key="1">
    <citation type="journal article" date="2023" name="G3 (Bethesda)">
        <title>Whole genome assemblies of Zophobas morio and Tenebrio molitor.</title>
        <authorList>
            <person name="Kaur S."/>
            <person name="Stinson S.A."/>
            <person name="diCenzo G.C."/>
        </authorList>
    </citation>
    <scope>NUCLEOTIDE SEQUENCE</scope>
    <source>
        <strain evidence="1">QUZm001</strain>
    </source>
</reference>
<gene>
    <name evidence="1" type="ORF">Zmor_000642</name>
</gene>
<evidence type="ECO:0000313" key="2">
    <source>
        <dbReference type="Proteomes" id="UP001168821"/>
    </source>
</evidence>
<organism evidence="1 2">
    <name type="scientific">Zophobas morio</name>
    <dbReference type="NCBI Taxonomy" id="2755281"/>
    <lineage>
        <taxon>Eukaryota</taxon>
        <taxon>Metazoa</taxon>
        <taxon>Ecdysozoa</taxon>
        <taxon>Arthropoda</taxon>
        <taxon>Hexapoda</taxon>
        <taxon>Insecta</taxon>
        <taxon>Pterygota</taxon>
        <taxon>Neoptera</taxon>
        <taxon>Endopterygota</taxon>
        <taxon>Coleoptera</taxon>
        <taxon>Polyphaga</taxon>
        <taxon>Cucujiformia</taxon>
        <taxon>Tenebrionidae</taxon>
        <taxon>Zophobas</taxon>
    </lineage>
</organism>
<dbReference type="GO" id="GO:0003676">
    <property type="term" value="F:nucleic acid binding"/>
    <property type="evidence" value="ECO:0007669"/>
    <property type="project" value="InterPro"/>
</dbReference>
<dbReference type="Proteomes" id="UP001168821">
    <property type="component" value="Unassembled WGS sequence"/>
</dbReference>
<proteinExistence type="predicted"/>
<accession>A0AA38J6G1</accession>
<dbReference type="EMBL" id="JALNTZ010000001">
    <property type="protein sequence ID" value="KAJ3665129.1"/>
    <property type="molecule type" value="Genomic_DNA"/>
</dbReference>
<dbReference type="Gene3D" id="3.30.420.10">
    <property type="entry name" value="Ribonuclease H-like superfamily/Ribonuclease H"/>
    <property type="match status" value="1"/>
</dbReference>
<name>A0AA38J6G1_9CUCU</name>
<protein>
    <submittedName>
        <fullName evidence="1">Uncharacterized protein</fullName>
    </submittedName>
</protein>
<dbReference type="InterPro" id="IPR036397">
    <property type="entry name" value="RNaseH_sf"/>
</dbReference>
<dbReference type="AlphaFoldDB" id="A0AA38J6G1"/>
<sequence>MRTITNLLKVESNKSSAWPNHLWKVQLVLNTTKHKTTGCSPFKLIFGLEGQTPQIRTILADLLTPESTKSPEDPRKVLQKLKMNAEHERAAFNRKRRDTLCVKVGDFVLLSRGQSPEKFGCEILHSW</sequence>
<comment type="caution">
    <text evidence="1">The sequence shown here is derived from an EMBL/GenBank/DDBJ whole genome shotgun (WGS) entry which is preliminary data.</text>
</comment>